<evidence type="ECO:0000313" key="1">
    <source>
        <dbReference type="EMBL" id="ACB39717.1"/>
    </source>
</evidence>
<protein>
    <submittedName>
        <fullName evidence="1">Uncharacterized protein</fullName>
    </submittedName>
</protein>
<dbReference type="GeneID" id="6164667"/>
<dbReference type="EMBL" id="CP001014">
    <property type="protein sequence ID" value="ACB39717.1"/>
    <property type="molecule type" value="Genomic_DNA"/>
</dbReference>
<dbReference type="KEGG" id="tne:Tneu_0778"/>
<name>B1YD54_PYRNV</name>
<organism evidence="1 2">
    <name type="scientific">Pyrobaculum neutrophilum (strain DSM 2338 / JCM 9278 / NBRC 100436 / V24Sta)</name>
    <name type="common">Thermoproteus neutrophilus</name>
    <dbReference type="NCBI Taxonomy" id="444157"/>
    <lineage>
        <taxon>Archaea</taxon>
        <taxon>Thermoproteota</taxon>
        <taxon>Thermoprotei</taxon>
        <taxon>Thermoproteales</taxon>
        <taxon>Thermoproteaceae</taxon>
        <taxon>Pyrobaculum</taxon>
    </lineage>
</organism>
<sequence length="66" mass="7545">MLRRGDVCPRCGRAISYFHYWRKGSRVYVSAVHYLGRSGGKKIIEKCYLGSYSAEEAERLFGVPRG</sequence>
<accession>B1YD54</accession>
<dbReference type="HOGENOM" id="CLU_2821065_0_0_2"/>
<reference evidence="1" key="1">
    <citation type="submission" date="2008-03" db="EMBL/GenBank/DDBJ databases">
        <title>Complete sequence of Thermoproteus neutrophilus V24Sta.</title>
        <authorList>
            <consortium name="US DOE Joint Genome Institute"/>
            <person name="Copeland A."/>
            <person name="Lucas S."/>
            <person name="Lapidus A."/>
            <person name="Glavina del Rio T."/>
            <person name="Dalin E."/>
            <person name="Tice H."/>
            <person name="Bruce D."/>
            <person name="Goodwin L."/>
            <person name="Pitluck S."/>
            <person name="Sims D."/>
            <person name="Brettin T."/>
            <person name="Detter J.C."/>
            <person name="Han C."/>
            <person name="Kuske C.R."/>
            <person name="Schmutz J."/>
            <person name="Larimer F."/>
            <person name="Land M."/>
            <person name="Hauser L."/>
            <person name="Kyrpides N."/>
            <person name="Mikhailova N."/>
            <person name="Biddle J.F."/>
            <person name="Zhang Z."/>
            <person name="Fitz-Gibbon S.T."/>
            <person name="Lowe T.M."/>
            <person name="Saltikov C."/>
            <person name="House C.H."/>
            <person name="Richardson P."/>
        </authorList>
    </citation>
    <scope>NUCLEOTIDE SEQUENCE [LARGE SCALE GENOMIC DNA]</scope>
    <source>
        <strain evidence="1">V24Sta</strain>
    </source>
</reference>
<dbReference type="AlphaFoldDB" id="B1YD54"/>
<dbReference type="RefSeq" id="WP_012350137.1">
    <property type="nucleotide sequence ID" value="NC_010525.1"/>
</dbReference>
<dbReference type="OrthoDB" id="48772at2157"/>
<keyword evidence="2" id="KW-1185">Reference proteome</keyword>
<proteinExistence type="predicted"/>
<evidence type="ECO:0000313" key="2">
    <source>
        <dbReference type="Proteomes" id="UP000001694"/>
    </source>
</evidence>
<gene>
    <name evidence="1" type="ordered locus">Tneu_0778</name>
</gene>
<dbReference type="Proteomes" id="UP000001694">
    <property type="component" value="Chromosome"/>
</dbReference>